<sequence length="166" mass="17911">MTALQSLGSPPGGSPGGSVSSTGRGVAPMAVDLLCEAPERGLLGRVRVSPSGPDAIHLSNLLVREPFRGRDLGGYLLAESLRLGARWGRPRAWLEADDQGSGRLLRWYRKLGFHPMGEGPHGRPRLEAHASRVMPRLRALLGTRATSPLRFTFRTVPVPTPVRPTP</sequence>
<name>A0ABX9K3I8_9BACT</name>
<dbReference type="RefSeq" id="WP_047855355.1">
    <property type="nucleotide sequence ID" value="NZ_CP011509.1"/>
</dbReference>
<protein>
    <recommendedName>
        <fullName evidence="2">N-acetyltransferase domain-containing protein</fullName>
    </recommendedName>
</protein>
<feature type="domain" description="N-acetyltransferase" evidence="2">
    <location>
        <begin position="1"/>
        <end position="139"/>
    </location>
</feature>
<proteinExistence type="predicted"/>
<evidence type="ECO:0000313" key="3">
    <source>
        <dbReference type="EMBL" id="REG32751.1"/>
    </source>
</evidence>
<dbReference type="Proteomes" id="UP000256345">
    <property type="component" value="Unassembled WGS sequence"/>
</dbReference>
<dbReference type="InterPro" id="IPR016181">
    <property type="entry name" value="Acyl_CoA_acyltransferase"/>
</dbReference>
<dbReference type="PROSITE" id="PS51186">
    <property type="entry name" value="GNAT"/>
    <property type="match status" value="1"/>
</dbReference>
<evidence type="ECO:0000313" key="4">
    <source>
        <dbReference type="Proteomes" id="UP000256345"/>
    </source>
</evidence>
<dbReference type="InterPro" id="IPR000182">
    <property type="entry name" value="GNAT_dom"/>
</dbReference>
<organism evidence="3 4">
    <name type="scientific">Archangium gephyra</name>
    <dbReference type="NCBI Taxonomy" id="48"/>
    <lineage>
        <taxon>Bacteria</taxon>
        <taxon>Pseudomonadati</taxon>
        <taxon>Myxococcota</taxon>
        <taxon>Myxococcia</taxon>
        <taxon>Myxococcales</taxon>
        <taxon>Cystobacterineae</taxon>
        <taxon>Archangiaceae</taxon>
        <taxon>Archangium</taxon>
    </lineage>
</organism>
<comment type="caution">
    <text evidence="3">The sequence shown here is derived from an EMBL/GenBank/DDBJ whole genome shotgun (WGS) entry which is preliminary data.</text>
</comment>
<dbReference type="Pfam" id="PF00583">
    <property type="entry name" value="Acetyltransf_1"/>
    <property type="match status" value="1"/>
</dbReference>
<accession>A0ABX9K3I8</accession>
<evidence type="ECO:0000259" key="2">
    <source>
        <dbReference type="PROSITE" id="PS51186"/>
    </source>
</evidence>
<feature type="region of interest" description="Disordered" evidence="1">
    <location>
        <begin position="1"/>
        <end position="23"/>
    </location>
</feature>
<dbReference type="SUPFAM" id="SSF55729">
    <property type="entry name" value="Acyl-CoA N-acyltransferases (Nat)"/>
    <property type="match status" value="1"/>
</dbReference>
<keyword evidence="4" id="KW-1185">Reference proteome</keyword>
<evidence type="ECO:0000256" key="1">
    <source>
        <dbReference type="SAM" id="MobiDB-lite"/>
    </source>
</evidence>
<reference evidence="3 4" key="1">
    <citation type="submission" date="2018-08" db="EMBL/GenBank/DDBJ databases">
        <title>Genomic Encyclopedia of Archaeal and Bacterial Type Strains, Phase II (KMG-II): from individual species to whole genera.</title>
        <authorList>
            <person name="Goeker M."/>
        </authorList>
    </citation>
    <scope>NUCLEOTIDE SEQUENCE [LARGE SCALE GENOMIC DNA]</scope>
    <source>
        <strain evidence="3 4">DSM 2261</strain>
    </source>
</reference>
<dbReference type="Gene3D" id="3.40.630.30">
    <property type="match status" value="1"/>
</dbReference>
<dbReference type="EMBL" id="QUMU01000004">
    <property type="protein sequence ID" value="REG32751.1"/>
    <property type="molecule type" value="Genomic_DNA"/>
</dbReference>
<gene>
    <name evidence="3" type="ORF">ATI61_10438</name>
</gene>